<dbReference type="OrthoDB" id="2831072at2759"/>
<dbReference type="Pfam" id="PF03061">
    <property type="entry name" value="4HBT"/>
    <property type="match status" value="1"/>
</dbReference>
<dbReference type="PANTHER" id="PTHR21660">
    <property type="entry name" value="THIOESTERASE SUPERFAMILY MEMBER-RELATED"/>
    <property type="match status" value="1"/>
</dbReference>
<dbReference type="PANTHER" id="PTHR21660:SF1">
    <property type="entry name" value="ACYL-COENZYME A THIOESTERASE 13"/>
    <property type="match status" value="1"/>
</dbReference>
<dbReference type="GO" id="GO:0047617">
    <property type="term" value="F:fatty acyl-CoA hydrolase activity"/>
    <property type="evidence" value="ECO:0007669"/>
    <property type="project" value="InterPro"/>
</dbReference>
<gene>
    <name evidence="4" type="ORF">CAC42_1485</name>
</gene>
<feature type="domain" description="Thioesterase" evidence="3">
    <location>
        <begin position="139"/>
        <end position="215"/>
    </location>
</feature>
<organism evidence="4 5">
    <name type="scientific">Sphaceloma murrayae</name>
    <dbReference type="NCBI Taxonomy" id="2082308"/>
    <lineage>
        <taxon>Eukaryota</taxon>
        <taxon>Fungi</taxon>
        <taxon>Dikarya</taxon>
        <taxon>Ascomycota</taxon>
        <taxon>Pezizomycotina</taxon>
        <taxon>Dothideomycetes</taxon>
        <taxon>Dothideomycetidae</taxon>
        <taxon>Myriangiales</taxon>
        <taxon>Elsinoaceae</taxon>
        <taxon>Sphaceloma</taxon>
    </lineage>
</organism>
<comment type="similarity">
    <text evidence="1">Belongs to the thioesterase PaaI family.</text>
</comment>
<accession>A0A2K1QYA8</accession>
<keyword evidence="5" id="KW-1185">Reference proteome</keyword>
<comment type="caution">
    <text evidence="4">The sequence shown here is derived from an EMBL/GenBank/DDBJ whole genome shotgun (WGS) entry which is preliminary data.</text>
</comment>
<protein>
    <recommendedName>
        <fullName evidence="3">Thioesterase domain-containing protein</fullName>
    </recommendedName>
</protein>
<evidence type="ECO:0000256" key="2">
    <source>
        <dbReference type="ARBA" id="ARBA00022801"/>
    </source>
</evidence>
<keyword evidence="2" id="KW-0378">Hydrolase</keyword>
<name>A0A2K1QYA8_9PEZI</name>
<proteinExistence type="inferred from homology"/>
<dbReference type="Proteomes" id="UP000243797">
    <property type="component" value="Unassembled WGS sequence"/>
</dbReference>
<dbReference type="EMBL" id="NKHZ01000026">
    <property type="protein sequence ID" value="PNS20038.1"/>
    <property type="molecule type" value="Genomic_DNA"/>
</dbReference>
<dbReference type="InterPro" id="IPR029069">
    <property type="entry name" value="HotDog_dom_sf"/>
</dbReference>
<dbReference type="CDD" id="cd03443">
    <property type="entry name" value="PaaI_thioesterase"/>
    <property type="match status" value="1"/>
</dbReference>
<dbReference type="InParanoid" id="A0A2K1QYA8"/>
<dbReference type="AlphaFoldDB" id="A0A2K1QYA8"/>
<evidence type="ECO:0000259" key="3">
    <source>
        <dbReference type="Pfam" id="PF03061"/>
    </source>
</evidence>
<dbReference type="STRING" id="2082308.A0A2K1QYA8"/>
<evidence type="ECO:0000313" key="5">
    <source>
        <dbReference type="Proteomes" id="UP000243797"/>
    </source>
</evidence>
<dbReference type="InterPro" id="IPR039298">
    <property type="entry name" value="ACOT13"/>
</dbReference>
<sequence length="236" mass="26364">MGKLPKFDWSKYDLDALQKLSPMEKAQLMWKNISADDEVCARPKYEIDYHDLLVSRSQRSSALPPLNIQFPHAEASPYDIDRAVCAHKALDQRLTEQRFFVPLFQKSMRLIDASSSGPNHGKLVFEFDNDDHWSNNSANLHGGAQATIYDICTSIVLCLIAKPGYWMMGGVSRVLSVTYIRPAPVGEKLILECEIVHAGKRLAVTKGTMKRKSDGAVVSTCEHNKVNTDPEVGAKM</sequence>
<reference evidence="4 5" key="1">
    <citation type="submission" date="2017-06" db="EMBL/GenBank/DDBJ databases">
        <title>Draft genome sequence of a variant of Elsinoe murrayae.</title>
        <authorList>
            <person name="Cheng Q."/>
        </authorList>
    </citation>
    <scope>NUCLEOTIDE SEQUENCE [LARGE SCALE GENOMIC DNA]</scope>
    <source>
        <strain evidence="4 5">CQ-2017a</strain>
    </source>
</reference>
<dbReference type="SUPFAM" id="SSF54637">
    <property type="entry name" value="Thioesterase/thiol ester dehydrase-isomerase"/>
    <property type="match status" value="1"/>
</dbReference>
<dbReference type="InterPro" id="IPR006683">
    <property type="entry name" value="Thioestr_dom"/>
</dbReference>
<dbReference type="Gene3D" id="3.10.129.10">
    <property type="entry name" value="Hotdog Thioesterase"/>
    <property type="match status" value="1"/>
</dbReference>
<evidence type="ECO:0000313" key="4">
    <source>
        <dbReference type="EMBL" id="PNS20038.1"/>
    </source>
</evidence>
<evidence type="ECO:0000256" key="1">
    <source>
        <dbReference type="ARBA" id="ARBA00008324"/>
    </source>
</evidence>